<reference evidence="1 3" key="1">
    <citation type="submission" date="2020-06" db="EMBL/GenBank/DDBJ databases">
        <title>Anoxygenic phototrophic Chloroflexota member uses a Type I reaction center.</title>
        <authorList>
            <person name="Tsuji J.M."/>
            <person name="Shaw N.A."/>
            <person name="Nagashima S."/>
            <person name="Venkiteswaran J."/>
            <person name="Schiff S.L."/>
            <person name="Hanada S."/>
            <person name="Tank M."/>
            <person name="Neufeld J.D."/>
        </authorList>
    </citation>
    <scope>NUCLEOTIDE SEQUENCE [LARGE SCALE GENOMIC DNA]</scope>
    <source>
        <strain evidence="1">L227-S17</strain>
    </source>
</reference>
<dbReference type="RefSeq" id="WP_341467689.1">
    <property type="nucleotide sequence ID" value="NZ_CP128399.1"/>
</dbReference>
<dbReference type="AlphaFoldDB" id="A0A8T7M3D3"/>
<sequence>MKQVQFDVRAISSGTLGLLIGSPLYRDIDPIAIEFALFTDATIAEANYQNWHQAWIAFSKCKGKELQDGLKSLVWKVE</sequence>
<proteinExistence type="predicted"/>
<evidence type="ECO:0000313" key="4">
    <source>
        <dbReference type="Proteomes" id="UP001431572"/>
    </source>
</evidence>
<dbReference type="EMBL" id="JACATZ010000001">
    <property type="protein sequence ID" value="NWJ46436.1"/>
    <property type="molecule type" value="Genomic_DNA"/>
</dbReference>
<organism evidence="1 3">
    <name type="scientific">Candidatus Chlorohelix allophototropha</name>
    <dbReference type="NCBI Taxonomy" id="3003348"/>
    <lineage>
        <taxon>Bacteria</taxon>
        <taxon>Bacillati</taxon>
        <taxon>Chloroflexota</taxon>
        <taxon>Chloroflexia</taxon>
        <taxon>Candidatus Chloroheliales</taxon>
        <taxon>Candidatus Chloroheliaceae</taxon>
        <taxon>Candidatus Chlorohelix</taxon>
    </lineage>
</organism>
<evidence type="ECO:0000313" key="3">
    <source>
        <dbReference type="Proteomes" id="UP000521676"/>
    </source>
</evidence>
<evidence type="ECO:0000313" key="2">
    <source>
        <dbReference type="EMBL" id="WJW65804.1"/>
    </source>
</evidence>
<protein>
    <submittedName>
        <fullName evidence="1">Uncharacterized protein</fullName>
    </submittedName>
</protein>
<dbReference type="Proteomes" id="UP000521676">
    <property type="component" value="Unassembled WGS sequence"/>
</dbReference>
<reference evidence="2" key="2">
    <citation type="journal article" date="2024" name="Nature">
        <title>Anoxygenic phototroph of the Chloroflexota uses a type I reaction centre.</title>
        <authorList>
            <person name="Tsuji J.M."/>
            <person name="Shaw N.A."/>
            <person name="Nagashima S."/>
            <person name="Venkiteswaran J.J."/>
            <person name="Schiff S.L."/>
            <person name="Watanabe T."/>
            <person name="Fukui M."/>
            <person name="Hanada S."/>
            <person name="Tank M."/>
            <person name="Neufeld J.D."/>
        </authorList>
    </citation>
    <scope>NUCLEOTIDE SEQUENCE</scope>
    <source>
        <strain evidence="2">L227-S17</strain>
    </source>
</reference>
<dbReference type="Proteomes" id="UP001431572">
    <property type="component" value="Chromosome 1"/>
</dbReference>
<accession>A0A8T7M3D3</accession>
<gene>
    <name evidence="1" type="ORF">HXX08_11205</name>
    <name evidence="2" type="ORF">OZ401_001583</name>
</gene>
<name>A0A8T7M3D3_9CHLR</name>
<dbReference type="EMBL" id="CP128399">
    <property type="protein sequence ID" value="WJW65804.1"/>
    <property type="molecule type" value="Genomic_DNA"/>
</dbReference>
<evidence type="ECO:0000313" key="1">
    <source>
        <dbReference type="EMBL" id="NWJ46436.1"/>
    </source>
</evidence>
<keyword evidence="4" id="KW-1185">Reference proteome</keyword>